<feature type="region of interest" description="Disordered" evidence="1">
    <location>
        <begin position="367"/>
        <end position="419"/>
    </location>
</feature>
<feature type="chain" id="PRO_5020263562" evidence="2">
    <location>
        <begin position="21"/>
        <end position="419"/>
    </location>
</feature>
<name>A0A4U8UJ86_9FLAO</name>
<feature type="compositionally biased region" description="Polar residues" evidence="1">
    <location>
        <begin position="381"/>
        <end position="393"/>
    </location>
</feature>
<dbReference type="AlphaFoldDB" id="A0A4U8UJ86"/>
<gene>
    <name evidence="3" type="ORF">BZARG_03315</name>
</gene>
<proteinExistence type="predicted"/>
<organism evidence="3 4">
    <name type="scientific">Bizionia argentinensis JUB59</name>
    <dbReference type="NCBI Taxonomy" id="1046627"/>
    <lineage>
        <taxon>Bacteria</taxon>
        <taxon>Pseudomonadati</taxon>
        <taxon>Bacteroidota</taxon>
        <taxon>Flavobacteriia</taxon>
        <taxon>Flavobacteriales</taxon>
        <taxon>Flavobacteriaceae</taxon>
        <taxon>Bizionia</taxon>
    </lineage>
</organism>
<feature type="compositionally biased region" description="Basic and acidic residues" evidence="1">
    <location>
        <begin position="367"/>
        <end position="380"/>
    </location>
</feature>
<comment type="caution">
    <text evidence="3">The sequence shown here is derived from an EMBL/GenBank/DDBJ whole genome shotgun (WGS) entry which is preliminary data.</text>
</comment>
<evidence type="ECO:0000313" key="4">
    <source>
        <dbReference type="Proteomes" id="UP000003730"/>
    </source>
</evidence>
<feature type="region of interest" description="Disordered" evidence="1">
    <location>
        <begin position="321"/>
        <end position="353"/>
    </location>
</feature>
<dbReference type="NCBIfam" id="TIGR03519">
    <property type="entry name" value="T9SS_PorP_fam"/>
    <property type="match status" value="1"/>
</dbReference>
<sequence>MKIFLLIIVLILCSTQLSFSQEDGVVSLAIPVRSSLKFNRYLTNPTFSFVREQNSYINLTNKREWMQFEDAPVTYLVNYTGRYSENIGVGVGLFQQNYGVLTTFGGVLNFAYNAQLQADSNLTFGLNLGFYSSGINEGSVIVNQPDPSLDDISKNTIVTVSPGINYGLAFFDFGLSVNNLVQYNLNSSELLKEDPQQSFQAHIMYTGYMSSRGFLDESKFSALVKSEFKTDQTIFSGLAMLTVPKGIWGQLGYNTAYGIMGGIGINITNQIALEYNYEKAIGDLATFGSSHELTVAYKFNTRNRYRYSGDDKEEAFLIKEQKRRRKSVPSNKPKRDPETRTASADQRASDLEERRLEIEARALAREEAREEAKILRDEKALTQSPEKTENQAQADEEARLATQAAAQAQADEEARLAAQ</sequence>
<protein>
    <submittedName>
        <fullName evidence="3">Type IX secretion system membrane protein PorP/SprF</fullName>
    </submittedName>
</protein>
<feature type="non-terminal residue" evidence="3">
    <location>
        <position position="419"/>
    </location>
</feature>
<dbReference type="EMBL" id="AFXZ01000016">
    <property type="protein sequence ID" value="TLG99040.1"/>
    <property type="molecule type" value="Genomic_DNA"/>
</dbReference>
<dbReference type="RefSeq" id="WP_040288072.1">
    <property type="nucleotide sequence ID" value="NZ_AFXZ01000016.1"/>
</dbReference>
<evidence type="ECO:0000313" key="3">
    <source>
        <dbReference type="EMBL" id="TLG99040.1"/>
    </source>
</evidence>
<keyword evidence="2" id="KW-0732">Signal</keyword>
<feature type="signal peptide" evidence="2">
    <location>
        <begin position="1"/>
        <end position="20"/>
    </location>
</feature>
<dbReference type="Pfam" id="PF11751">
    <property type="entry name" value="PorP_SprF"/>
    <property type="match status" value="1"/>
</dbReference>
<dbReference type="OrthoDB" id="1393025at2"/>
<keyword evidence="4" id="KW-1185">Reference proteome</keyword>
<dbReference type="Proteomes" id="UP000003730">
    <property type="component" value="Unassembled WGS sequence"/>
</dbReference>
<reference evidence="3 4" key="1">
    <citation type="journal article" date="2008" name="Int. J. Syst. Evol. Microbiol.">
        <title>Bizionia argentinensis sp. nov., isolated from surface marine water in Antarctica.</title>
        <authorList>
            <person name="Bercovich A."/>
            <person name="Vazquez S.C."/>
            <person name="Yankilevich P."/>
            <person name="Coria S.H."/>
            <person name="Foti M."/>
            <person name="Hernandez E."/>
            <person name="Vidal A."/>
            <person name="Ruberto L."/>
            <person name="Melo C."/>
            <person name="Marenssi S."/>
            <person name="Criscuolo M."/>
            <person name="Memoli M."/>
            <person name="Arguelles M."/>
            <person name="Mac Cormack W.P."/>
        </authorList>
    </citation>
    <scope>NUCLEOTIDE SEQUENCE [LARGE SCALE GENOMIC DNA]</scope>
    <source>
        <strain evidence="3 4">JUB59</strain>
    </source>
</reference>
<evidence type="ECO:0000256" key="2">
    <source>
        <dbReference type="SAM" id="SignalP"/>
    </source>
</evidence>
<accession>A0A4U8UJ86</accession>
<dbReference type="InterPro" id="IPR019861">
    <property type="entry name" value="PorP/SprF_Bacteroidetes"/>
</dbReference>
<feature type="compositionally biased region" description="Low complexity" evidence="1">
    <location>
        <begin position="400"/>
        <end position="409"/>
    </location>
</feature>
<evidence type="ECO:0000256" key="1">
    <source>
        <dbReference type="SAM" id="MobiDB-lite"/>
    </source>
</evidence>